<evidence type="ECO:0000313" key="3">
    <source>
        <dbReference type="Proteomes" id="UP001186944"/>
    </source>
</evidence>
<organism evidence="2 3">
    <name type="scientific">Pinctada imbricata</name>
    <name type="common">Atlantic pearl-oyster</name>
    <name type="synonym">Pinctada martensii</name>
    <dbReference type="NCBI Taxonomy" id="66713"/>
    <lineage>
        <taxon>Eukaryota</taxon>
        <taxon>Metazoa</taxon>
        <taxon>Spiralia</taxon>
        <taxon>Lophotrochozoa</taxon>
        <taxon>Mollusca</taxon>
        <taxon>Bivalvia</taxon>
        <taxon>Autobranchia</taxon>
        <taxon>Pteriomorphia</taxon>
        <taxon>Pterioida</taxon>
        <taxon>Pterioidea</taxon>
        <taxon>Pteriidae</taxon>
        <taxon>Pinctada</taxon>
    </lineage>
</organism>
<accession>A0AA89C2L8</accession>
<dbReference type="EMBL" id="VSWD01000010">
    <property type="protein sequence ID" value="KAK3092112.1"/>
    <property type="molecule type" value="Genomic_DNA"/>
</dbReference>
<dbReference type="Proteomes" id="UP001186944">
    <property type="component" value="Unassembled WGS sequence"/>
</dbReference>
<gene>
    <name evidence="2" type="ORF">FSP39_025310</name>
</gene>
<comment type="similarity">
    <text evidence="1">Belongs to the UPF0489 family.</text>
</comment>
<evidence type="ECO:0000256" key="1">
    <source>
        <dbReference type="ARBA" id="ARBA00007099"/>
    </source>
</evidence>
<dbReference type="Pfam" id="PF12640">
    <property type="entry name" value="UPF0489"/>
    <property type="match status" value="1"/>
</dbReference>
<evidence type="ECO:0000313" key="2">
    <source>
        <dbReference type="EMBL" id="KAK3092112.1"/>
    </source>
</evidence>
<reference evidence="2" key="1">
    <citation type="submission" date="2019-08" db="EMBL/GenBank/DDBJ databases">
        <title>The improved chromosome-level genome for the pearl oyster Pinctada fucata martensii using PacBio sequencing and Hi-C.</title>
        <authorList>
            <person name="Zheng Z."/>
        </authorList>
    </citation>
    <scope>NUCLEOTIDE SEQUENCE</scope>
    <source>
        <strain evidence="2">ZZ-2019</strain>
        <tissue evidence="2">Adductor muscle</tissue>
    </source>
</reference>
<comment type="caution">
    <text evidence="2">The sequence shown here is derived from an EMBL/GenBank/DDBJ whole genome shotgun (WGS) entry which is preliminary data.</text>
</comment>
<proteinExistence type="inferred from homology"/>
<dbReference type="PANTHER" id="PTHR13225:SF3">
    <property type="entry name" value="UPF0489 PROTEIN C5ORF22"/>
    <property type="match status" value="1"/>
</dbReference>
<dbReference type="InterPro" id="IPR024131">
    <property type="entry name" value="UPF0489"/>
</dbReference>
<dbReference type="AlphaFoldDB" id="A0AA89C2L8"/>
<keyword evidence="3" id="KW-1185">Reference proteome</keyword>
<sequence length="527" mass="60227">MRVLWKRNLCGNLVALLLCVGLLAGYVALLRYNKASSVTFNIKPVKIPHRSIRDLRKKQWASAHGKKGNKSDLDVHIVEEHHEVLPIWMNAVSHGTIPKTGNTLIHIDGHSDMAIPFLVQGYPFFRLPRDSKEIIKMMQRNDVFIVQAGMAGLLKRIIWIWPRWVTDVENWHVVSTLKIGFAYVTVGEALREKVMCTCFSSKSKHESCEYITKNVASKNEQRVKPIHPKQCHSKRTIMFETLNEDAALKMLKDKSHWLSDKENVMLDIDEDYYGCTYASQSLVNNNVKVSVLEQMNNILRQLFCPKSAAAERDVDKLLHDILGKFLQSSNCHVQNKSVGGKTHKCRNDIQRAQSSKQIRNFLWGGLHSTACSKKTRELENLIMQLVELFFSHMNPKQIKALQQVGFCLSTTLNSYIPISDPEFSICMGNNNPKESVVHEHKPTRSEIANRTTILNRILETMKGPKTPKIITVSRSVRDGYTPRGFFRLIERNVIKCIGTSFPKTKFHFHDGLLGGKWGWPGRHSQKH</sequence>
<protein>
    <submittedName>
        <fullName evidence="2">Uncharacterized protein</fullName>
    </submittedName>
</protein>
<dbReference type="PANTHER" id="PTHR13225">
    <property type="entry name" value="MISEXPRESSION SUPPRESSOR OF RAS 6"/>
    <property type="match status" value="1"/>
</dbReference>
<name>A0AA89C2L8_PINIB</name>